<dbReference type="Pfam" id="PF13276">
    <property type="entry name" value="HTH_21"/>
    <property type="match status" value="1"/>
</dbReference>
<dbReference type="InterPro" id="IPR025948">
    <property type="entry name" value="HTH-like_dom"/>
</dbReference>
<evidence type="ECO:0000256" key="1">
    <source>
        <dbReference type="ARBA" id="ARBA00002286"/>
    </source>
</evidence>
<accession>A0A6J4SDZ7</accession>
<dbReference type="GO" id="GO:0015074">
    <property type="term" value="P:DNA integration"/>
    <property type="evidence" value="ECO:0007669"/>
    <property type="project" value="InterPro"/>
</dbReference>
<dbReference type="SUPFAM" id="SSF53098">
    <property type="entry name" value="Ribonuclease H-like"/>
    <property type="match status" value="1"/>
</dbReference>
<dbReference type="AlphaFoldDB" id="A0A6J4SDZ7"/>
<name>A0A6J4SDZ7_9ACTN</name>
<feature type="domain" description="Integrase catalytic" evidence="2">
    <location>
        <begin position="123"/>
        <end position="277"/>
    </location>
</feature>
<dbReference type="PROSITE" id="PS50994">
    <property type="entry name" value="INTEGRASE"/>
    <property type="match status" value="1"/>
</dbReference>
<feature type="non-terminal residue" evidence="3">
    <location>
        <position position="277"/>
    </location>
</feature>
<evidence type="ECO:0000259" key="2">
    <source>
        <dbReference type="PROSITE" id="PS50994"/>
    </source>
</evidence>
<dbReference type="NCBIfam" id="NF033516">
    <property type="entry name" value="transpos_IS3"/>
    <property type="match status" value="1"/>
</dbReference>
<sequence length="277" mass="30836">MKLYGFIEAQKANHSVSLICRVLGIARSGYYAWRGRAASSRAVADASITEKIRSIHRESRGTYGYLRVHAQLRSLGISAGRKRIARLMRAEGLAGCRVKTFVRTTRRDLDARPVADLVGRRFISDGPDLLWVADLTYVPTGEGWMYLAFVLDVYSRKIVGWSMAEHMRAELVVSALGMAVSMRKPGKGLIHHSDRGAQYTSVGFGERLQQAGILPSMGSVGTAYDNAMAESFVATLKTELLHRGTWPTREAARISIFEYIECFYNPLRRHGSLGYLS</sequence>
<dbReference type="InterPro" id="IPR012337">
    <property type="entry name" value="RNaseH-like_sf"/>
</dbReference>
<protein>
    <submittedName>
        <fullName evidence="3">Mobile element protein</fullName>
    </submittedName>
</protein>
<dbReference type="GO" id="GO:0003676">
    <property type="term" value="F:nucleic acid binding"/>
    <property type="evidence" value="ECO:0007669"/>
    <property type="project" value="InterPro"/>
</dbReference>
<dbReference type="InterPro" id="IPR036397">
    <property type="entry name" value="RNaseH_sf"/>
</dbReference>
<gene>
    <name evidence="3" type="ORF">AVDCRST_MAG12-2037</name>
</gene>
<dbReference type="InterPro" id="IPR048020">
    <property type="entry name" value="Transpos_IS3"/>
</dbReference>
<dbReference type="PANTHER" id="PTHR46889:SF4">
    <property type="entry name" value="TRANSPOSASE INSO FOR INSERTION SEQUENCE ELEMENT IS911B-RELATED"/>
    <property type="match status" value="1"/>
</dbReference>
<dbReference type="PANTHER" id="PTHR46889">
    <property type="entry name" value="TRANSPOSASE INSF FOR INSERTION SEQUENCE IS3B-RELATED"/>
    <property type="match status" value="1"/>
</dbReference>
<dbReference type="Gene3D" id="3.30.420.10">
    <property type="entry name" value="Ribonuclease H-like superfamily/Ribonuclease H"/>
    <property type="match status" value="1"/>
</dbReference>
<dbReference type="InterPro" id="IPR050900">
    <property type="entry name" value="Transposase_IS3/IS150/IS904"/>
</dbReference>
<evidence type="ECO:0000313" key="3">
    <source>
        <dbReference type="EMBL" id="CAA9490039.1"/>
    </source>
</evidence>
<comment type="function">
    <text evidence="1">Involved in the transposition of the insertion sequence.</text>
</comment>
<dbReference type="EMBL" id="CADCVK010000309">
    <property type="protein sequence ID" value="CAA9490039.1"/>
    <property type="molecule type" value="Genomic_DNA"/>
</dbReference>
<dbReference type="Pfam" id="PF13333">
    <property type="entry name" value="rve_2"/>
    <property type="match status" value="1"/>
</dbReference>
<dbReference type="InterPro" id="IPR001584">
    <property type="entry name" value="Integrase_cat-core"/>
</dbReference>
<dbReference type="Pfam" id="PF00665">
    <property type="entry name" value="rve"/>
    <property type="match status" value="1"/>
</dbReference>
<reference evidence="3" key="1">
    <citation type="submission" date="2020-02" db="EMBL/GenBank/DDBJ databases">
        <authorList>
            <person name="Meier V. D."/>
        </authorList>
    </citation>
    <scope>NUCLEOTIDE SEQUENCE</scope>
    <source>
        <strain evidence="3">AVDCRST_MAG12</strain>
    </source>
</reference>
<proteinExistence type="predicted"/>
<organism evidence="3">
    <name type="scientific">uncultured Rubrobacteraceae bacterium</name>
    <dbReference type="NCBI Taxonomy" id="349277"/>
    <lineage>
        <taxon>Bacteria</taxon>
        <taxon>Bacillati</taxon>
        <taxon>Actinomycetota</taxon>
        <taxon>Rubrobacteria</taxon>
        <taxon>Rubrobacterales</taxon>
        <taxon>Rubrobacteraceae</taxon>
        <taxon>environmental samples</taxon>
    </lineage>
</organism>